<feature type="transmembrane region" description="Helical" evidence="11">
    <location>
        <begin position="40"/>
        <end position="63"/>
    </location>
</feature>
<gene>
    <name evidence="14" type="ORF">FOZ61_006105</name>
</gene>
<accession>A0A7J6LER4</accession>
<dbReference type="GO" id="GO:0046961">
    <property type="term" value="F:proton-transporting ATPase activity, rotational mechanism"/>
    <property type="evidence" value="ECO:0007669"/>
    <property type="project" value="InterPro"/>
</dbReference>
<dbReference type="PANTHER" id="PTHR10263">
    <property type="entry name" value="V-TYPE PROTON ATPASE PROTEOLIPID SUBUNIT"/>
    <property type="match status" value="1"/>
</dbReference>
<dbReference type="NCBIfam" id="TIGR01100">
    <property type="entry name" value="V_ATP_synt_C"/>
    <property type="match status" value="1"/>
</dbReference>
<dbReference type="CDD" id="cd00033">
    <property type="entry name" value="CCP"/>
    <property type="match status" value="2"/>
</dbReference>
<feature type="compositionally biased region" description="Basic and acidic residues" evidence="10">
    <location>
        <begin position="1137"/>
        <end position="1183"/>
    </location>
</feature>
<keyword evidence="9" id="KW-1015">Disulfide bond</keyword>
<comment type="subcellular location">
    <subcellularLocation>
        <location evidence="1">Membrane</location>
        <topology evidence="1">Multi-pass membrane protein</topology>
    </subcellularLocation>
</comment>
<dbReference type="InterPro" id="IPR035976">
    <property type="entry name" value="Sushi/SCR/CCP_sf"/>
</dbReference>
<dbReference type="FunFam" id="1.20.120.610:FF:000001">
    <property type="entry name" value="V-type proton ATPase proteolipid subunit"/>
    <property type="match status" value="1"/>
</dbReference>
<evidence type="ECO:0000259" key="12">
    <source>
        <dbReference type="PROSITE" id="PS50835"/>
    </source>
</evidence>
<feature type="compositionally biased region" description="Basic and acidic residues" evidence="10">
    <location>
        <begin position="1088"/>
        <end position="1098"/>
    </location>
</feature>
<comment type="caution">
    <text evidence="14">The sequence shown here is derived from an EMBL/GenBank/DDBJ whole genome shotgun (WGS) entry which is preliminary data.</text>
</comment>
<dbReference type="Proteomes" id="UP000570595">
    <property type="component" value="Unassembled WGS sequence"/>
</dbReference>
<dbReference type="SUPFAM" id="SSF81333">
    <property type="entry name" value="F1F0 ATP synthase subunit C"/>
    <property type="match status" value="1"/>
</dbReference>
<evidence type="ECO:0000256" key="1">
    <source>
        <dbReference type="ARBA" id="ARBA00004141"/>
    </source>
</evidence>
<protein>
    <recommendedName>
        <fullName evidence="16">V-type proton ATPase proteolipid subunit</fullName>
    </recommendedName>
</protein>
<evidence type="ECO:0000259" key="13">
    <source>
        <dbReference type="PROSITE" id="PS50923"/>
    </source>
</evidence>
<keyword evidence="6 11" id="KW-1133">Transmembrane helix</keyword>
<dbReference type="Pfam" id="PF00084">
    <property type="entry name" value="Sushi"/>
    <property type="match status" value="2"/>
</dbReference>
<dbReference type="Gene3D" id="2.10.70.10">
    <property type="entry name" value="Complement Module, domain 1"/>
    <property type="match status" value="3"/>
</dbReference>
<feature type="transmembrane region" description="Helical" evidence="11">
    <location>
        <begin position="117"/>
        <end position="146"/>
    </location>
</feature>
<dbReference type="InterPro" id="IPR035921">
    <property type="entry name" value="F/V-ATP_Csub_sf"/>
</dbReference>
<evidence type="ECO:0000256" key="5">
    <source>
        <dbReference type="ARBA" id="ARBA00022781"/>
    </source>
</evidence>
<feature type="compositionally biased region" description="Low complexity" evidence="10">
    <location>
        <begin position="1043"/>
        <end position="1052"/>
    </location>
</feature>
<feature type="domain" description="Ig-like" evidence="12">
    <location>
        <begin position="471"/>
        <end position="582"/>
    </location>
</feature>
<dbReference type="OrthoDB" id="406096at2759"/>
<keyword evidence="7" id="KW-0406">Ion transport</keyword>
<comment type="similarity">
    <text evidence="2">Belongs to the V-ATPase proteolipid subunit family.</text>
</comment>
<evidence type="ECO:0000256" key="7">
    <source>
        <dbReference type="ARBA" id="ARBA00023065"/>
    </source>
</evidence>
<feature type="domain" description="Sushi" evidence="13">
    <location>
        <begin position="385"/>
        <end position="457"/>
    </location>
</feature>
<dbReference type="PROSITE" id="PS50923">
    <property type="entry name" value="SUSHI"/>
    <property type="match status" value="2"/>
</dbReference>
<dbReference type="InterPro" id="IPR007110">
    <property type="entry name" value="Ig-like_dom"/>
</dbReference>
<feature type="domain" description="Sushi" evidence="13">
    <location>
        <begin position="532"/>
        <end position="600"/>
    </location>
</feature>
<name>A0A7J6LER4_PEROL</name>
<dbReference type="InterPro" id="IPR016024">
    <property type="entry name" value="ARM-type_fold"/>
</dbReference>
<feature type="transmembrane region" description="Helical" evidence="11">
    <location>
        <begin position="158"/>
        <end position="184"/>
    </location>
</feature>
<feature type="compositionally biased region" description="Basic and acidic residues" evidence="10">
    <location>
        <begin position="1276"/>
        <end position="1296"/>
    </location>
</feature>
<evidence type="ECO:0000313" key="14">
    <source>
        <dbReference type="EMBL" id="KAF4657722.1"/>
    </source>
</evidence>
<sequence>MTTCLNKIAGPGFTVLLVCGYMRLPDPLQLTLGYCSPTNFFLASLGIAASISLANLGAAYGTAKAGVGIACMGVMRGDLVMRSLIPVVMAGVLGIYGLITSVIINGKLENPAALSPYSAYALLGAGLTVGFSAWAAGYAIGIVGDIGVRCNALSNGKLFVGMILILIFAEALGLYGLIVGLVVASGAMEKGLIIGITVAALLAGYRVRGLSLGAAVQQEPFALQTGSSLYGSTCKEPPPEVGSATWEWQSFDGEEAAVYTCEPGTLTPDNKKTFIVKCSALGAYVGLSRCERRGCTDVPASIPNGELAGNVDHPSAFIDLQSHGKSFSRRPFGFLFPGETVNYTCSLGHTGDGVPNGPKTIVYVCNSNKGEMVPLGSSLSGCEPVNCGAPPYVKAGEALVEDIHGKISYGHSVDYKCSPGFTAGSPAAHDAHENDHFTATCGPDGHWQPSPFPTCTAVMCRTPLHVPNAKPSITAEAAVVRVGQRLEYTCDVGYTTTDETGQFSLPCETVWKADGDVRVEITSPKSAPCERVVCHENPPSINNATLSSPLDNIDLLRFDDQLNYTCTDGNAVNGEAGRRTLTVRCDAAGDWDVPMDTCQPVQCGEVEDIPSRWSMNTDRGNLTTAGPTVIAGQTISLSCNAHSRIVGSSRSTVEVLCGEDGNFVNPTGGVCAADCPMPEIEGAHAVGVGRDTSHVPYQSSLQFQCDEPIKSHFEVSLDYPVSVTAKPLTPDSSSVDLTCGQSGELRYRDTLLGNMELSCAKRRCTGPLPVIAHARAIDFNPTEGGRVDDRVEFVCDEKWAPGGDGGVTAVCVIDEGKTGAEPQWRPSGEECVPSSPSVGVGVYKEGHEPPVEVAGGSQDCTWPEVPGATVEVGEDAQSATYTCKESNRYIYSRATVTVTCDKFSDGSSRLSIPLPVVEGCTEEEKEWCWDDELGVKASPGQRVLVYCDDDEEDEEGAGDTHTFTASSTSFNATTTVTDRASSLGPTNTSTAGHDGPTEGSVSTAVTIGTPPARTTVAHTTVSGSVTTTPPTGGGPHRSEVEQSGAGLSEAAESSFLQSMELESSRLLRGEARGGGGLEPSESPNGNATRDEHEIRDGVWDTTIEEPVKRIPYRLIPYYRQKLEGNSNNTEEVGSNHTGHEDASQPHTGHDDASQPHTGHEDASQPHTGREDASQPHTGREDASQPHTGHGDASQPHTGHGDASQPHTGHGDASQPHTGREDASQPHTGHEDASQPHTGREDASGRYTGEEDAIGSYNEDEDLSASPHKHRSSIDGVHTEEVADSRQHPPVVHDKAGHHSWGLGIRNHENYAMLCRKDGSWLKPEARVCRPVVRVQQEPPPEAEQGAFTYATHTSPSKVAAGKLLAEVDVSRALGSRESVAAAFSMKGQAHPLSFMGAVAIPTLLCFVHAFQHFGAQAVVNATAVLFGTHSDANAKRQADEYLRRFAEDSTAIWQVWKTLLQDGDPNVKFIAAQTMYLRARSSSSRRPPMVKELFTILSQGGDSGLPPLVQQRLALTLAALAARAVYSNREEEAAEWVVQGAGPGYSPVKALVDFTVSSPAHVGMGLFMLTSLASECSALVDRGMRSRQSLPPIPDLESVWSLLPQANPTVDQAHGLITAWGKATSSLQLGSSSPLCNVGVAQWLVSHNMLDTIVDCLEHSPNAYSQWRTTKGESAELLSKCSDGERVALASVLSFLRNVGSNLEKADRDEVDKAARYCRVLACSWTPLLFDTCGEVILPCMAGILRLPRWPDCAASPVLDVWESLRGMWNEKCLSAEQVATLIRVLGGPTIEAVLRFSRVDSTPLHASRADDGEEEGRENFRAFRDLSRDVTVDVYSLANGLGHGDAFLEQCCRAGQEAPVELEASLHALMGVAELYSGAGRVPSPIQHILEKGLAAASNPSCSVPLCQAVAGLLTTMAGQVAAVPGLLRAAIEWSAGVGLDRCPSEVTTALMALCSEESALPVLLPVVEQGLLPRAKAAAQHISPEADATMFGALVCVVRSIEDKQAKDVGLATVLTEALTMKPFDLMADFYREVLRAQTCCWAVAAQKDSRTPQRDALPRSTRILAQHLRVHADSLHKYLPAAGPAVYSTAIRAGPSPAHKRLPGELNPTSIAPVCHHYLRYLVRATAGSMRTPEGADLTSALLDLCARLLREGVVCPLSIVADWVMYGGCSTATMLQPILSLGLQATDRSCTAHGVQTAAPLFQLLYWAAVENRDSGLYQNSEVLAATLAVAVRSCLPSTDRELDSWVLRYLARLVTARDEVVRRAVQGEFQNLVVGLLRNFTRYNRANASRTYALFQALLEVYPEQFRQVCVSAFNDNSIDSVDKKLSPAQKSLALECFGALRGMKLKMFLTVLTNIDLGLVSADEGLVPYEAMLEAERAPKQGGVIDLTID</sequence>
<evidence type="ECO:0000256" key="11">
    <source>
        <dbReference type="SAM" id="Phobius"/>
    </source>
</evidence>
<evidence type="ECO:0008006" key="16">
    <source>
        <dbReference type="Google" id="ProtNLM"/>
    </source>
</evidence>
<feature type="region of interest" description="Disordered" evidence="10">
    <location>
        <begin position="951"/>
        <end position="1052"/>
    </location>
</feature>
<dbReference type="InterPro" id="IPR002379">
    <property type="entry name" value="ATPase_proteolipid_c-like_dom"/>
</dbReference>
<evidence type="ECO:0000256" key="6">
    <source>
        <dbReference type="ARBA" id="ARBA00022989"/>
    </source>
</evidence>
<evidence type="ECO:0000256" key="3">
    <source>
        <dbReference type="ARBA" id="ARBA00022448"/>
    </source>
</evidence>
<dbReference type="SUPFAM" id="SSF48371">
    <property type="entry name" value="ARM repeat"/>
    <property type="match status" value="1"/>
</dbReference>
<keyword evidence="5" id="KW-0375">Hydrogen ion transport</keyword>
<dbReference type="Gene3D" id="1.25.10.10">
    <property type="entry name" value="Leucine-rich Repeat Variant"/>
    <property type="match status" value="1"/>
</dbReference>
<dbReference type="PRINTS" id="PR00122">
    <property type="entry name" value="VACATPASE"/>
</dbReference>
<evidence type="ECO:0000256" key="10">
    <source>
        <dbReference type="SAM" id="MobiDB-lite"/>
    </source>
</evidence>
<dbReference type="InterPro" id="IPR011555">
    <property type="entry name" value="ATPase_proteolipid_su_C_euk"/>
</dbReference>
<feature type="compositionally biased region" description="Polar residues" evidence="10">
    <location>
        <begin position="1125"/>
        <end position="1136"/>
    </location>
</feature>
<keyword evidence="3" id="KW-0813">Transport</keyword>
<dbReference type="CDD" id="cd18176">
    <property type="entry name" value="ATP-synt_Vo_c_ATP6C_rpt2"/>
    <property type="match status" value="1"/>
</dbReference>
<dbReference type="SUPFAM" id="SSF57535">
    <property type="entry name" value="Complement control module/SCR domain"/>
    <property type="match status" value="3"/>
</dbReference>
<evidence type="ECO:0000256" key="4">
    <source>
        <dbReference type="ARBA" id="ARBA00022692"/>
    </source>
</evidence>
<feature type="compositionally biased region" description="Low complexity" evidence="10">
    <location>
        <begin position="1014"/>
        <end position="1030"/>
    </location>
</feature>
<dbReference type="SMART" id="SM00032">
    <property type="entry name" value="CCP"/>
    <property type="match status" value="7"/>
</dbReference>
<dbReference type="InterPro" id="IPR011989">
    <property type="entry name" value="ARM-like"/>
</dbReference>
<feature type="compositionally biased region" description="Polar residues" evidence="10">
    <location>
        <begin position="978"/>
        <end position="991"/>
    </location>
</feature>
<dbReference type="InterPro" id="IPR000436">
    <property type="entry name" value="Sushi_SCR_CCP_dom"/>
</dbReference>
<organism evidence="14 15">
    <name type="scientific">Perkinsus olseni</name>
    <name type="common">Perkinsus atlanticus</name>
    <dbReference type="NCBI Taxonomy" id="32597"/>
    <lineage>
        <taxon>Eukaryota</taxon>
        <taxon>Sar</taxon>
        <taxon>Alveolata</taxon>
        <taxon>Perkinsozoa</taxon>
        <taxon>Perkinsea</taxon>
        <taxon>Perkinsida</taxon>
        <taxon>Perkinsidae</taxon>
        <taxon>Perkinsus</taxon>
    </lineage>
</organism>
<keyword evidence="8 11" id="KW-0472">Membrane</keyword>
<feature type="region of interest" description="Disordered" evidence="10">
    <location>
        <begin position="1070"/>
        <end position="1098"/>
    </location>
</feature>
<feature type="compositionally biased region" description="Low complexity" evidence="10">
    <location>
        <begin position="960"/>
        <end position="977"/>
    </location>
</feature>
<feature type="region of interest" description="Disordered" evidence="10">
    <location>
        <begin position="1125"/>
        <end position="1296"/>
    </location>
</feature>
<dbReference type="Pfam" id="PF00137">
    <property type="entry name" value="ATP-synt_C"/>
    <property type="match status" value="2"/>
</dbReference>
<evidence type="ECO:0000256" key="8">
    <source>
        <dbReference type="ARBA" id="ARBA00023136"/>
    </source>
</evidence>
<dbReference type="PROSITE" id="PS50835">
    <property type="entry name" value="IG_LIKE"/>
    <property type="match status" value="1"/>
</dbReference>
<feature type="compositionally biased region" description="Acidic residues" evidence="10">
    <location>
        <begin position="1249"/>
        <end position="1262"/>
    </location>
</feature>
<proteinExistence type="inferred from homology"/>
<feature type="compositionally biased region" description="Basic and acidic residues" evidence="10">
    <location>
        <begin position="1217"/>
        <end position="1243"/>
    </location>
</feature>
<dbReference type="InterPro" id="IPR000245">
    <property type="entry name" value="ATPase_proteolipid_csu"/>
</dbReference>
<dbReference type="GO" id="GO:0033179">
    <property type="term" value="C:proton-transporting V-type ATPase, V0 domain"/>
    <property type="evidence" value="ECO:0007669"/>
    <property type="project" value="InterPro"/>
</dbReference>
<dbReference type="Gene3D" id="1.20.120.610">
    <property type="entry name" value="lithium bound rotor ring of v- atpase"/>
    <property type="match status" value="1"/>
</dbReference>
<keyword evidence="4 11" id="KW-0812">Transmembrane</keyword>
<evidence type="ECO:0000313" key="15">
    <source>
        <dbReference type="Proteomes" id="UP000570595"/>
    </source>
</evidence>
<evidence type="ECO:0000256" key="2">
    <source>
        <dbReference type="ARBA" id="ARBA00007296"/>
    </source>
</evidence>
<reference evidence="14 15" key="1">
    <citation type="submission" date="2020-04" db="EMBL/GenBank/DDBJ databases">
        <title>Perkinsus olseni comparative genomics.</title>
        <authorList>
            <person name="Bogema D.R."/>
        </authorList>
    </citation>
    <scope>NUCLEOTIDE SEQUENCE [LARGE SCALE GENOMIC DNA]</scope>
    <source>
        <strain evidence="14">ATCC PRA-179</strain>
    </source>
</reference>
<evidence type="ECO:0000256" key="9">
    <source>
        <dbReference type="ARBA" id="ARBA00023157"/>
    </source>
</evidence>
<dbReference type="CDD" id="cd18175">
    <property type="entry name" value="ATP-synt_Vo_c_ATP6C_rpt1"/>
    <property type="match status" value="1"/>
</dbReference>
<feature type="transmembrane region" description="Helical" evidence="11">
    <location>
        <begin position="84"/>
        <end position="105"/>
    </location>
</feature>
<dbReference type="EMBL" id="JABAHT010000340">
    <property type="protein sequence ID" value="KAF4657722.1"/>
    <property type="molecule type" value="Genomic_DNA"/>
</dbReference>